<proteinExistence type="predicted"/>
<organism evidence="3 4">
    <name type="scientific">Spirulina subsalsa FACHB-351</name>
    <dbReference type="NCBI Taxonomy" id="234711"/>
    <lineage>
        <taxon>Bacteria</taxon>
        <taxon>Bacillati</taxon>
        <taxon>Cyanobacteriota</taxon>
        <taxon>Cyanophyceae</taxon>
        <taxon>Spirulinales</taxon>
        <taxon>Spirulinaceae</taxon>
        <taxon>Spirulina</taxon>
    </lineage>
</organism>
<name>A0ABT3LC52_9CYAN</name>
<protein>
    <submittedName>
        <fullName evidence="3">Uncharacterized protein</fullName>
    </submittedName>
</protein>
<reference evidence="3 4" key="1">
    <citation type="submission" date="2021-08" db="EMBL/GenBank/DDBJ databases">
        <title>Draft genome sequence of Spirulina subsalsa with high tolerance to salinity and hype-accumulation of phycocyanin.</title>
        <authorList>
            <person name="Pei H."/>
            <person name="Jiang L."/>
        </authorList>
    </citation>
    <scope>NUCLEOTIDE SEQUENCE [LARGE SCALE GENOMIC DNA]</scope>
    <source>
        <strain evidence="3 4">FACHB-351</strain>
    </source>
</reference>
<dbReference type="Proteomes" id="UP001526426">
    <property type="component" value="Unassembled WGS sequence"/>
</dbReference>
<accession>A0ABT3LC52</accession>
<dbReference type="InterPro" id="IPR054216">
    <property type="entry name" value="DUF6930"/>
</dbReference>
<dbReference type="EMBL" id="JAIHOM010000161">
    <property type="protein sequence ID" value="MCW6038679.1"/>
    <property type="molecule type" value="Genomic_DNA"/>
</dbReference>
<feature type="domain" description="DUF7309" evidence="2">
    <location>
        <begin position="159"/>
        <end position="312"/>
    </location>
</feature>
<gene>
    <name evidence="3" type="ORF">K4A83_20730</name>
</gene>
<evidence type="ECO:0000259" key="2">
    <source>
        <dbReference type="Pfam" id="PF23988"/>
    </source>
</evidence>
<keyword evidence="4" id="KW-1185">Reference proteome</keyword>
<dbReference type="InterPro" id="IPR055733">
    <property type="entry name" value="DUF7309"/>
</dbReference>
<evidence type="ECO:0000313" key="3">
    <source>
        <dbReference type="EMBL" id="MCW6038679.1"/>
    </source>
</evidence>
<dbReference type="Pfam" id="PF23988">
    <property type="entry name" value="DUF7309"/>
    <property type="match status" value="1"/>
</dbReference>
<dbReference type="Pfam" id="PF22007">
    <property type="entry name" value="DUF6930"/>
    <property type="match status" value="1"/>
</dbReference>
<evidence type="ECO:0000259" key="1">
    <source>
        <dbReference type="Pfam" id="PF22007"/>
    </source>
</evidence>
<comment type="caution">
    <text evidence="3">The sequence shown here is derived from an EMBL/GenBank/DDBJ whole genome shotgun (WGS) entry which is preliminary data.</text>
</comment>
<evidence type="ECO:0000313" key="4">
    <source>
        <dbReference type="Proteomes" id="UP001526426"/>
    </source>
</evidence>
<sequence>MSNFPPNTLRRLQKLPQIPSVWEGDRRTLADIGELQQLSLDGGETSTTNGDCILWVDGSEGVVRSVDLVSSEMGVEAIARSLLRAMENPQGGSQPARPQKIVVRDREIQFFLRGALQDLDINIDYVPDLPLIDELFRSFAAMNSAKRPRLPAPYLELLSNVAEELWELCPWDYLQDHQIITVTLNQWDVGTLYLSIMGMLGKEYGVLMYRSLESLRRFRSAVINNQVLEELEEAFLSQDCWYLNYESGYDEDPDEDDEDFDLGIYEFSEIEPIFGSVHPYEGIRPFLDEEESLAVYVTLRALTEFVEDHEDDLNVFAETDWSKITDKIRIPLPPFAQKGKAKSILVEVATQPELSQEFLTLEVPEDEDEEEEPDLIINHDLVPNGSMISLGFLSWSLREEIQQHPKKYTQTVDFKIPKNSDGLPIILVQTTRSNAQAMINLLKGQDGLDSILFNPGVDSLHDTEYELILAKTVQETLYLIRDVESESIEHKNAKKKWRQRLKKTGGICGLVIAMGVTGASRGTPGLTQIMGLFEAESKEGEETGLGCFQLIPQFPHDFSDFDWDD</sequence>
<feature type="domain" description="DUF6930" evidence="1">
    <location>
        <begin position="8"/>
        <end position="139"/>
    </location>
</feature>
<dbReference type="RefSeq" id="WP_265266599.1">
    <property type="nucleotide sequence ID" value="NZ_JAIHOM010000161.1"/>
</dbReference>